<protein>
    <submittedName>
        <fullName evidence="1">30357_t:CDS:1</fullName>
    </submittedName>
</protein>
<dbReference type="EMBL" id="CAJVQC010043418">
    <property type="protein sequence ID" value="CAG8777513.1"/>
    <property type="molecule type" value="Genomic_DNA"/>
</dbReference>
<comment type="caution">
    <text evidence="1">The sequence shown here is derived from an EMBL/GenBank/DDBJ whole genome shotgun (WGS) entry which is preliminary data.</text>
</comment>
<proteinExistence type="predicted"/>
<dbReference type="Proteomes" id="UP000789920">
    <property type="component" value="Unassembled WGS sequence"/>
</dbReference>
<evidence type="ECO:0000313" key="1">
    <source>
        <dbReference type="EMBL" id="CAG8777513.1"/>
    </source>
</evidence>
<name>A0ACA9R541_9GLOM</name>
<gene>
    <name evidence="1" type="ORF">RPERSI_LOCUS17123</name>
</gene>
<sequence>MPTVLRTLEQQRKDEVRAGCHQFMNDPKSRILWSSKSIKEYHRRNETVEPLELEFINQQNQMEKKMDLFRELFQKGSEKQIGSDEDNGLFCTEETVFDAHLKSKIRIKAANAMVEQGITSIDCETQKKLFRGSKRKR</sequence>
<organism evidence="1 2">
    <name type="scientific">Racocetra persica</name>
    <dbReference type="NCBI Taxonomy" id="160502"/>
    <lineage>
        <taxon>Eukaryota</taxon>
        <taxon>Fungi</taxon>
        <taxon>Fungi incertae sedis</taxon>
        <taxon>Mucoromycota</taxon>
        <taxon>Glomeromycotina</taxon>
        <taxon>Glomeromycetes</taxon>
        <taxon>Diversisporales</taxon>
        <taxon>Gigasporaceae</taxon>
        <taxon>Racocetra</taxon>
    </lineage>
</organism>
<keyword evidence="2" id="KW-1185">Reference proteome</keyword>
<accession>A0ACA9R541</accession>
<reference evidence="1" key="1">
    <citation type="submission" date="2021-06" db="EMBL/GenBank/DDBJ databases">
        <authorList>
            <person name="Kallberg Y."/>
            <person name="Tangrot J."/>
            <person name="Rosling A."/>
        </authorList>
    </citation>
    <scope>NUCLEOTIDE SEQUENCE</scope>
    <source>
        <strain evidence="1">MA461A</strain>
    </source>
</reference>
<evidence type="ECO:0000313" key="2">
    <source>
        <dbReference type="Proteomes" id="UP000789920"/>
    </source>
</evidence>